<dbReference type="Proteomes" id="UP000004095">
    <property type="component" value="Unassembled WGS sequence"/>
</dbReference>
<dbReference type="PROSITE" id="PS51257">
    <property type="entry name" value="PROKAR_LIPOPROTEIN"/>
    <property type="match status" value="1"/>
</dbReference>
<comment type="caution">
    <text evidence="2">The sequence shown here is derived from an EMBL/GenBank/DDBJ whole genome shotgun (WGS) entry which is preliminary data.</text>
</comment>
<evidence type="ECO:0000256" key="1">
    <source>
        <dbReference type="SAM" id="SignalP"/>
    </source>
</evidence>
<organism evidence="2 3">
    <name type="scientific">Microscilla marina ATCC 23134</name>
    <dbReference type="NCBI Taxonomy" id="313606"/>
    <lineage>
        <taxon>Bacteria</taxon>
        <taxon>Pseudomonadati</taxon>
        <taxon>Bacteroidota</taxon>
        <taxon>Cytophagia</taxon>
        <taxon>Cytophagales</taxon>
        <taxon>Microscillaceae</taxon>
        <taxon>Microscilla</taxon>
    </lineage>
</organism>
<evidence type="ECO:0000313" key="2">
    <source>
        <dbReference type="EMBL" id="EAY24188.1"/>
    </source>
</evidence>
<accession>A1ZZJ3</accession>
<dbReference type="RefSeq" id="WP_002705314.1">
    <property type="nucleotide sequence ID" value="NZ_AAWS01000078.1"/>
</dbReference>
<name>A1ZZJ3_MICM2</name>
<sequence length="222" mass="25411">MKHTKLLFFFGWCILASGLTACGGNKTGSNTAKTHRYEVESGEISYRLNGIQQGYETVYFDQWGAREARYTKATLKVGSNVDRKVDRMILTDKEWVYSIDFLEKTGTKMRNPAYDQNPKQISLNPQDLSRINAQKLFKLGGQKTGQDQVTDLTCDVWEVKRLAAKFWIWKQIVLKRIPKIATERTITREAVRVTTGQKIADEKFALPKNIEIQDLSTKSLSH</sequence>
<keyword evidence="1" id="KW-0732">Signal</keyword>
<feature type="signal peptide" evidence="1">
    <location>
        <begin position="1"/>
        <end position="21"/>
    </location>
</feature>
<dbReference type="EMBL" id="AAWS01000078">
    <property type="protein sequence ID" value="EAY24188.1"/>
    <property type="molecule type" value="Genomic_DNA"/>
</dbReference>
<gene>
    <name evidence="2" type="ORF">M23134_01776</name>
</gene>
<reference evidence="2 3" key="1">
    <citation type="submission" date="2007-01" db="EMBL/GenBank/DDBJ databases">
        <authorList>
            <person name="Haygood M."/>
            <person name="Podell S."/>
            <person name="Anderson C."/>
            <person name="Hopkinson B."/>
            <person name="Roe K."/>
            <person name="Barbeau K."/>
            <person name="Gaasterland T."/>
            <person name="Ferriera S."/>
            <person name="Johnson J."/>
            <person name="Kravitz S."/>
            <person name="Beeson K."/>
            <person name="Sutton G."/>
            <person name="Rogers Y.-H."/>
            <person name="Friedman R."/>
            <person name="Frazier M."/>
            <person name="Venter J.C."/>
        </authorList>
    </citation>
    <scope>NUCLEOTIDE SEQUENCE [LARGE SCALE GENOMIC DNA]</scope>
    <source>
        <strain evidence="2 3">ATCC 23134</strain>
    </source>
</reference>
<keyword evidence="3" id="KW-1185">Reference proteome</keyword>
<feature type="chain" id="PRO_5002642576" evidence="1">
    <location>
        <begin position="22"/>
        <end position="222"/>
    </location>
</feature>
<protein>
    <submittedName>
        <fullName evidence="2">Lipoprotein, putative</fullName>
    </submittedName>
</protein>
<keyword evidence="2" id="KW-0449">Lipoprotein</keyword>
<evidence type="ECO:0000313" key="3">
    <source>
        <dbReference type="Proteomes" id="UP000004095"/>
    </source>
</evidence>
<dbReference type="OrthoDB" id="5372426at2"/>
<dbReference type="AlphaFoldDB" id="A1ZZJ3"/>
<proteinExistence type="predicted"/>